<sequence length="128" mass="14589">MRIVRNNGNWLVLGTCGRMRLDLHGIAFRNGFRVSGMSATLGCSDRYLYDVFVRDVGLPPKAWLAQIRMVEARLRLRAGEGPGHVAGELGFSTLGSFRREFIRCYGVSPVRYLEKMSERWRERLPGLN</sequence>
<dbReference type="Pfam" id="PF12833">
    <property type="entry name" value="HTH_18"/>
    <property type="match status" value="1"/>
</dbReference>
<keyword evidence="3" id="KW-0804">Transcription</keyword>
<dbReference type="Proteomes" id="UP000676169">
    <property type="component" value="Chromosome"/>
</dbReference>
<dbReference type="InterPro" id="IPR009057">
    <property type="entry name" value="Homeodomain-like_sf"/>
</dbReference>
<dbReference type="Gene3D" id="1.10.10.60">
    <property type="entry name" value="Homeodomain-like"/>
    <property type="match status" value="1"/>
</dbReference>
<proteinExistence type="predicted"/>
<dbReference type="AlphaFoldDB" id="A0A975J377"/>
<dbReference type="GO" id="GO:0003700">
    <property type="term" value="F:DNA-binding transcription factor activity"/>
    <property type="evidence" value="ECO:0007669"/>
    <property type="project" value="InterPro"/>
</dbReference>
<dbReference type="EMBL" id="CP073100">
    <property type="protein sequence ID" value="QUE53161.1"/>
    <property type="molecule type" value="Genomic_DNA"/>
</dbReference>
<dbReference type="SUPFAM" id="SSF46689">
    <property type="entry name" value="Homeodomain-like"/>
    <property type="match status" value="1"/>
</dbReference>
<gene>
    <name evidence="5" type="ORF">KBB96_09735</name>
</gene>
<evidence type="ECO:0000313" key="6">
    <source>
        <dbReference type="Proteomes" id="UP000676169"/>
    </source>
</evidence>
<dbReference type="PROSITE" id="PS01124">
    <property type="entry name" value="HTH_ARAC_FAMILY_2"/>
    <property type="match status" value="1"/>
</dbReference>
<name>A0A975J377_9BACT</name>
<organism evidence="5 6">
    <name type="scientific">Luteolibacter ambystomatis</name>
    <dbReference type="NCBI Taxonomy" id="2824561"/>
    <lineage>
        <taxon>Bacteria</taxon>
        <taxon>Pseudomonadati</taxon>
        <taxon>Verrucomicrobiota</taxon>
        <taxon>Verrucomicrobiia</taxon>
        <taxon>Verrucomicrobiales</taxon>
        <taxon>Verrucomicrobiaceae</taxon>
        <taxon>Luteolibacter</taxon>
    </lineage>
</organism>
<evidence type="ECO:0000256" key="2">
    <source>
        <dbReference type="ARBA" id="ARBA00023125"/>
    </source>
</evidence>
<evidence type="ECO:0000256" key="1">
    <source>
        <dbReference type="ARBA" id="ARBA00023015"/>
    </source>
</evidence>
<dbReference type="InterPro" id="IPR050204">
    <property type="entry name" value="AraC_XylS_family_regulators"/>
</dbReference>
<keyword evidence="6" id="KW-1185">Reference proteome</keyword>
<evidence type="ECO:0000313" key="5">
    <source>
        <dbReference type="EMBL" id="QUE53161.1"/>
    </source>
</evidence>
<keyword evidence="1" id="KW-0805">Transcription regulation</keyword>
<dbReference type="PANTHER" id="PTHR46796:SF12">
    <property type="entry name" value="HTH-TYPE DNA-BINDING TRANSCRIPTIONAL ACTIVATOR EUTR"/>
    <property type="match status" value="1"/>
</dbReference>
<evidence type="ECO:0000259" key="4">
    <source>
        <dbReference type="PROSITE" id="PS01124"/>
    </source>
</evidence>
<dbReference type="GO" id="GO:0043565">
    <property type="term" value="F:sequence-specific DNA binding"/>
    <property type="evidence" value="ECO:0007669"/>
    <property type="project" value="InterPro"/>
</dbReference>
<dbReference type="InterPro" id="IPR018060">
    <property type="entry name" value="HTH_AraC"/>
</dbReference>
<feature type="domain" description="HTH araC/xylS-type" evidence="4">
    <location>
        <begin position="29"/>
        <end position="115"/>
    </location>
</feature>
<accession>A0A975J377</accession>
<dbReference type="SMART" id="SM00342">
    <property type="entry name" value="HTH_ARAC"/>
    <property type="match status" value="1"/>
</dbReference>
<keyword evidence="2" id="KW-0238">DNA-binding</keyword>
<protein>
    <submittedName>
        <fullName evidence="5">Helix-turn-helix transcriptional regulator</fullName>
    </submittedName>
</protein>
<dbReference type="KEGG" id="lamb:KBB96_09735"/>
<dbReference type="PANTHER" id="PTHR46796">
    <property type="entry name" value="HTH-TYPE TRANSCRIPTIONAL ACTIVATOR RHAS-RELATED"/>
    <property type="match status" value="1"/>
</dbReference>
<dbReference type="RefSeq" id="WP_211634505.1">
    <property type="nucleotide sequence ID" value="NZ_CP073100.1"/>
</dbReference>
<evidence type="ECO:0000256" key="3">
    <source>
        <dbReference type="ARBA" id="ARBA00023163"/>
    </source>
</evidence>
<reference evidence="5" key="1">
    <citation type="submission" date="2021-04" db="EMBL/GenBank/DDBJ databases">
        <title>Luteolibacter sp. 32A isolated from the skin of an Anderson's salamander (Ambystoma andersonii).</title>
        <authorList>
            <person name="Spergser J."/>
            <person name="Busse H.-J."/>
        </authorList>
    </citation>
    <scope>NUCLEOTIDE SEQUENCE</scope>
    <source>
        <strain evidence="5">32A</strain>
    </source>
</reference>